<name>A0A150GM01_GONPE</name>
<dbReference type="AlphaFoldDB" id="A0A150GM01"/>
<dbReference type="EMBL" id="LSYV01000016">
    <property type="protein sequence ID" value="KXZ50827.1"/>
    <property type="molecule type" value="Genomic_DNA"/>
</dbReference>
<feature type="compositionally biased region" description="Gly residues" evidence="1">
    <location>
        <begin position="467"/>
        <end position="480"/>
    </location>
</feature>
<reference evidence="3" key="1">
    <citation type="journal article" date="2016" name="Nat. Commun.">
        <title>The Gonium pectorale genome demonstrates co-option of cell cycle regulation during the evolution of multicellularity.</title>
        <authorList>
            <person name="Hanschen E.R."/>
            <person name="Marriage T.N."/>
            <person name="Ferris P.J."/>
            <person name="Hamaji T."/>
            <person name="Toyoda A."/>
            <person name="Fujiyama A."/>
            <person name="Neme R."/>
            <person name="Noguchi H."/>
            <person name="Minakuchi Y."/>
            <person name="Suzuki M."/>
            <person name="Kawai-Toyooka H."/>
            <person name="Smith D.R."/>
            <person name="Sparks H."/>
            <person name="Anderson J."/>
            <person name="Bakaric R."/>
            <person name="Luria V."/>
            <person name="Karger A."/>
            <person name="Kirschner M.W."/>
            <person name="Durand P.M."/>
            <person name="Michod R.E."/>
            <person name="Nozaki H."/>
            <person name="Olson B.J."/>
        </authorList>
    </citation>
    <scope>NUCLEOTIDE SEQUENCE [LARGE SCALE GENOMIC DNA]</scope>
    <source>
        <strain evidence="3">NIES-2863</strain>
    </source>
</reference>
<feature type="compositionally biased region" description="Low complexity" evidence="1">
    <location>
        <begin position="587"/>
        <end position="598"/>
    </location>
</feature>
<evidence type="ECO:0000313" key="3">
    <source>
        <dbReference type="Proteomes" id="UP000075714"/>
    </source>
</evidence>
<feature type="compositionally biased region" description="Gly residues" evidence="1">
    <location>
        <begin position="209"/>
        <end position="227"/>
    </location>
</feature>
<dbReference type="Proteomes" id="UP000075714">
    <property type="component" value="Unassembled WGS sequence"/>
</dbReference>
<feature type="region of interest" description="Disordered" evidence="1">
    <location>
        <begin position="260"/>
        <end position="287"/>
    </location>
</feature>
<feature type="region of interest" description="Disordered" evidence="1">
    <location>
        <begin position="462"/>
        <end position="566"/>
    </location>
</feature>
<feature type="region of interest" description="Disordered" evidence="1">
    <location>
        <begin position="133"/>
        <end position="168"/>
    </location>
</feature>
<evidence type="ECO:0000313" key="2">
    <source>
        <dbReference type="EMBL" id="KXZ50827.1"/>
    </source>
</evidence>
<sequence>MMSASLMGPSGFASIRARPTTQEIIADTFGRRLHGLDLLSVKKLNALSANAARLEAHMASRAAAITRTTGGSAGGNTTTAGAGWPADATASGVSLSGSVPAGASSPGLLITSAPPPDGRLTAGTPGAASLLYLPLSPGSPGPPSLPQSPAVGVRPATTGSIAGGGGGGAAAVASLTASQLLPAAPPPSLISPSSSLRLDSMGNIAERGSGSGRGGGSGGSGGGGGLGPMTAEEARRLDGLGIKLDSKVASATVQLFRLTPRTIDPLDDQPPTPPNTRRGDGEEDGPSAALLGLQSAVKRQMAKNRDAHAMSAFIQSLQVVVPLRPAATSPRRLNKQATLMVLSAPHESCFLPRATESDSEDIVDHSAVRERQVRRDWNRVVRRDGFRNLVARDDPGVAGGTSGLGHSLDACLAVLLRHKDSLRSAFLYYGMTSPSISDSCFTMGINEWRTFASDAGMVPAATASESGGTGAGGSTSGGGAAAAAVTSNSGGSVSASGGHPAAGGRARVPNLPISRIAGGGGGGAGPARGHGAGGGGGGAQGGSAPPQKLSVSGAANNDKRVSTSGGAAAGAAGATAVAPAAAGTAPGATSAVAVPGAGHRSTPGTAERLPAGTGTGGGATAAAAVSPYAQADAVFAAVKEEADRRERPPGSERSLLRFEWYEAIIRLAVVRHVKGGEKCGSIAAALELMWSRDVLPALPAAALHEPNAWRVSRLFADPRVNELLLEHMDVLTAVYDLFRASNPNKLIHLADWVGLLSTCGILGEATGLTPRSAKLAFGRSLTVVVDEQGRWSRAVCADRCDLMEALARLAEELAPPPAEEVALAFKEVLGLGGRGLQAAMLHPWLFYYSLLPEAHLQARRRAASEAVAAAQASAAAAAAAAAAAEAARSSAAAAAATDAAAASGTVSAGAFARSPHASRSSGAAAAAAAADLDSAARRASASAIAAAGRVAPDSTSFSNALAAATSAGAPPLSPYWAPPPTPPMPLSMQLEAFLDLLLGRLREHWECDTDQELTVRLQVAARGMKSGF</sequence>
<gene>
    <name evidence="2" type="ORF">GPECTOR_15g513</name>
</gene>
<feature type="compositionally biased region" description="Pro residues" evidence="1">
    <location>
        <begin position="137"/>
        <end position="146"/>
    </location>
</feature>
<dbReference type="OrthoDB" id="548062at2759"/>
<accession>A0A150GM01</accession>
<dbReference type="STRING" id="33097.A0A150GM01"/>
<feature type="compositionally biased region" description="Low complexity" evidence="1">
    <location>
        <begin position="481"/>
        <end position="506"/>
    </location>
</feature>
<organism evidence="2 3">
    <name type="scientific">Gonium pectorale</name>
    <name type="common">Green alga</name>
    <dbReference type="NCBI Taxonomy" id="33097"/>
    <lineage>
        <taxon>Eukaryota</taxon>
        <taxon>Viridiplantae</taxon>
        <taxon>Chlorophyta</taxon>
        <taxon>core chlorophytes</taxon>
        <taxon>Chlorophyceae</taxon>
        <taxon>CS clade</taxon>
        <taxon>Chlamydomonadales</taxon>
        <taxon>Volvocaceae</taxon>
        <taxon>Gonium</taxon>
    </lineage>
</organism>
<protein>
    <submittedName>
        <fullName evidence="2">Uncharacterized protein</fullName>
    </submittedName>
</protein>
<feature type="region of interest" description="Disordered" evidence="1">
    <location>
        <begin position="185"/>
        <end position="230"/>
    </location>
</feature>
<feature type="compositionally biased region" description="Low complexity" evidence="1">
    <location>
        <begin position="190"/>
        <end position="200"/>
    </location>
</feature>
<keyword evidence="3" id="KW-1185">Reference proteome</keyword>
<comment type="caution">
    <text evidence="2">The sequence shown here is derived from an EMBL/GenBank/DDBJ whole genome shotgun (WGS) entry which is preliminary data.</text>
</comment>
<proteinExistence type="predicted"/>
<feature type="region of interest" description="Disordered" evidence="1">
    <location>
        <begin position="587"/>
        <end position="620"/>
    </location>
</feature>
<feature type="compositionally biased region" description="Gly residues" evidence="1">
    <location>
        <begin position="517"/>
        <end position="541"/>
    </location>
</feature>
<evidence type="ECO:0000256" key="1">
    <source>
        <dbReference type="SAM" id="MobiDB-lite"/>
    </source>
</evidence>